<protein>
    <submittedName>
        <fullName evidence="1">Uncharacterized protein</fullName>
    </submittedName>
</protein>
<proteinExistence type="predicted"/>
<dbReference type="AlphaFoldDB" id="A0A0E0I8R9"/>
<evidence type="ECO:0000313" key="2">
    <source>
        <dbReference type="Proteomes" id="UP000006591"/>
    </source>
</evidence>
<evidence type="ECO:0000313" key="1">
    <source>
        <dbReference type="EnsemblPlants" id="ONIVA08G07290.1"/>
    </source>
</evidence>
<accession>A0A0E0I8R9</accession>
<reference evidence="1" key="2">
    <citation type="submission" date="2018-04" db="EMBL/GenBank/DDBJ databases">
        <title>OnivRS2 (Oryza nivara Reference Sequence Version 2).</title>
        <authorList>
            <person name="Zhang J."/>
            <person name="Kudrna D."/>
            <person name="Lee S."/>
            <person name="Talag J."/>
            <person name="Rajasekar S."/>
            <person name="Welchert J."/>
            <person name="Hsing Y.-I."/>
            <person name="Wing R.A."/>
        </authorList>
    </citation>
    <scope>NUCLEOTIDE SEQUENCE [LARGE SCALE GENOMIC DNA]</scope>
    <source>
        <strain evidence="1">SL10</strain>
    </source>
</reference>
<dbReference type="HOGENOM" id="CLU_2531334_0_0_1"/>
<dbReference type="Proteomes" id="UP000006591">
    <property type="component" value="Chromosome 8"/>
</dbReference>
<organism evidence="1">
    <name type="scientific">Oryza nivara</name>
    <name type="common">Indian wild rice</name>
    <name type="synonym">Oryza sativa f. spontanea</name>
    <dbReference type="NCBI Taxonomy" id="4536"/>
    <lineage>
        <taxon>Eukaryota</taxon>
        <taxon>Viridiplantae</taxon>
        <taxon>Streptophyta</taxon>
        <taxon>Embryophyta</taxon>
        <taxon>Tracheophyta</taxon>
        <taxon>Spermatophyta</taxon>
        <taxon>Magnoliopsida</taxon>
        <taxon>Liliopsida</taxon>
        <taxon>Poales</taxon>
        <taxon>Poaceae</taxon>
        <taxon>BOP clade</taxon>
        <taxon>Oryzoideae</taxon>
        <taxon>Oryzeae</taxon>
        <taxon>Oryzinae</taxon>
        <taxon>Oryza</taxon>
    </lineage>
</organism>
<dbReference type="Gramene" id="ONIVA08G07290.1">
    <property type="protein sequence ID" value="ONIVA08G07290.1"/>
    <property type="gene ID" value="ONIVA08G07290"/>
</dbReference>
<reference evidence="1" key="1">
    <citation type="submission" date="2015-04" db="UniProtKB">
        <authorList>
            <consortium name="EnsemblPlants"/>
        </authorList>
    </citation>
    <scope>IDENTIFICATION</scope>
    <source>
        <strain evidence="1">SL10</strain>
    </source>
</reference>
<keyword evidence="2" id="KW-1185">Reference proteome</keyword>
<dbReference type="EnsemblPlants" id="ONIVA08G07290.1">
    <property type="protein sequence ID" value="ONIVA08G07290.1"/>
    <property type="gene ID" value="ONIVA08G07290"/>
</dbReference>
<sequence length="84" mass="8629">MSGGKQPAADAPSLLLEDPHPSAVVYATSATAAGSFSSGQIDGALAAGPPWRAVEWNSLQHLVASAFLVAVYSDNMLRKMVATT</sequence>
<name>A0A0E0I8R9_ORYNI</name>